<feature type="transmembrane region" description="Helical" evidence="1">
    <location>
        <begin position="228"/>
        <end position="250"/>
    </location>
</feature>
<dbReference type="Proteomes" id="UP001065549">
    <property type="component" value="Unassembled WGS sequence"/>
</dbReference>
<dbReference type="PANTHER" id="PTHR30287">
    <property type="entry name" value="MEMBRANE COMPONENT OF PREDICTED ABC SUPERFAMILY METABOLITE UPTAKE TRANSPORTER"/>
    <property type="match status" value="1"/>
</dbReference>
<gene>
    <name evidence="2" type="ORF">OBO34_05540</name>
</gene>
<feature type="transmembrane region" description="Helical" evidence="1">
    <location>
        <begin position="530"/>
        <end position="551"/>
    </location>
</feature>
<feature type="transmembrane region" description="Helical" evidence="1">
    <location>
        <begin position="112"/>
        <end position="134"/>
    </location>
</feature>
<comment type="caution">
    <text evidence="2">The sequence shown here is derived from an EMBL/GenBank/DDBJ whole genome shotgun (WGS) entry which is preliminary data.</text>
</comment>
<dbReference type="EMBL" id="JAOSHN010000002">
    <property type="protein sequence ID" value="MCU7377818.1"/>
    <property type="molecule type" value="Genomic_DNA"/>
</dbReference>
<protein>
    <recommendedName>
        <fullName evidence="4">ABC transporter permease</fullName>
    </recommendedName>
</protein>
<evidence type="ECO:0000313" key="3">
    <source>
        <dbReference type="Proteomes" id="UP001065549"/>
    </source>
</evidence>
<evidence type="ECO:0008006" key="4">
    <source>
        <dbReference type="Google" id="ProtNLM"/>
    </source>
</evidence>
<evidence type="ECO:0000313" key="2">
    <source>
        <dbReference type="EMBL" id="MCU7377818.1"/>
    </source>
</evidence>
<organism evidence="2 3">
    <name type="scientific">Hominibacterium faecale</name>
    <dbReference type="NCBI Taxonomy" id="2839743"/>
    <lineage>
        <taxon>Bacteria</taxon>
        <taxon>Bacillati</taxon>
        <taxon>Bacillota</taxon>
        <taxon>Clostridia</taxon>
        <taxon>Peptostreptococcales</taxon>
        <taxon>Anaerovoracaceae</taxon>
        <taxon>Hominibacterium</taxon>
    </lineage>
</organism>
<dbReference type="RefSeq" id="WP_253019648.1">
    <property type="nucleotide sequence ID" value="NZ_JAJAGH010000006.1"/>
</dbReference>
<keyword evidence="1" id="KW-0472">Membrane</keyword>
<evidence type="ECO:0000256" key="1">
    <source>
        <dbReference type="SAM" id="Phobius"/>
    </source>
</evidence>
<sequence>MRELKHLAETLLIRSKSLTLSCLFSLTFALFSIMLMVNFAVNSLMMEGVGTKEAQSLILIVAILAAMVLCVSSLFTAAVFGSYLRKYHTDMAVLRVLGGGQQQVRGILERQIHILLIISFAISLPGCWCFYQWGLPRLTSLARLSDYGALRFHVIWSLAAGIFICLLIRAVLLSLVVKQGKMLPVDVIRGQKIGQNESGRRKAHSFRFDNDFTFSMQLLAPKIRETRLIIATIAILTVMIIFGSSMFQMLSDNGSEYLKRVYISDLVAMETEDSSGLNEQSVDRIEQELKSCSQFETAVMFMANEITIKDGGEREEVFYQRGDLNALFEQGLISHDITGSGVLVSSNFAKEHNLKTGDNLTVEAGGHEKELLIQEIFPAQNRYWADILVDKDNPNLVPPGPDFLDTLYISGDTAAAEEKLSELKEQFPELTWSTLNQRLDYEKQLGRERGGLFFMTVWCLVVIAGIGWINSLSSMIKSREADYNMLHVLGFVPLRVVKIMVYQIAVYLLSGILIGAVLGAGFLALMHIGFGAMVMLLPAIGFMVLLCLLLIPEIRRIAWGKRLLCVMKENEG</sequence>
<dbReference type="GO" id="GO:0005886">
    <property type="term" value="C:plasma membrane"/>
    <property type="evidence" value="ECO:0007669"/>
    <property type="project" value="UniProtKB-SubCell"/>
</dbReference>
<feature type="transmembrane region" description="Helical" evidence="1">
    <location>
        <begin position="451"/>
        <end position="469"/>
    </location>
</feature>
<keyword evidence="3" id="KW-1185">Reference proteome</keyword>
<proteinExistence type="predicted"/>
<dbReference type="InterPro" id="IPR038766">
    <property type="entry name" value="Membrane_comp_ABC_pdt"/>
</dbReference>
<feature type="transmembrane region" description="Helical" evidence="1">
    <location>
        <begin position="504"/>
        <end position="524"/>
    </location>
</feature>
<accession>A0A9J6QPB8</accession>
<reference evidence="2" key="1">
    <citation type="submission" date="2022-09" db="EMBL/GenBank/DDBJ databases">
        <title>Culturomic study of gut microbiota in children with autism spectrum disorder.</title>
        <authorList>
            <person name="Efimov B.A."/>
            <person name="Chaplin A.V."/>
            <person name="Sokolova S.R."/>
            <person name="Pikina A.P."/>
            <person name="Korzhanova M."/>
            <person name="Belova V."/>
            <person name="Korostin D."/>
        </authorList>
    </citation>
    <scope>NUCLEOTIDE SEQUENCE</scope>
    <source>
        <strain evidence="2">ASD5510</strain>
    </source>
</reference>
<dbReference type="AlphaFoldDB" id="A0A9J6QPB8"/>
<dbReference type="PANTHER" id="PTHR30287:SF2">
    <property type="entry name" value="BLL1001 PROTEIN"/>
    <property type="match status" value="1"/>
</dbReference>
<feature type="transmembrane region" description="Helical" evidence="1">
    <location>
        <begin position="20"/>
        <end position="45"/>
    </location>
</feature>
<feature type="transmembrane region" description="Helical" evidence="1">
    <location>
        <begin position="154"/>
        <end position="177"/>
    </location>
</feature>
<keyword evidence="1" id="KW-1133">Transmembrane helix</keyword>
<name>A0A9J6QPB8_9FIRM</name>
<feature type="transmembrane region" description="Helical" evidence="1">
    <location>
        <begin position="57"/>
        <end position="84"/>
    </location>
</feature>
<keyword evidence="1" id="KW-0812">Transmembrane</keyword>